<gene>
    <name evidence="2" type="ORF">BEI59_12440</name>
    <name evidence="3" type="ORF">BEI63_18135</name>
</gene>
<accession>A0A1E3ULH2</accession>
<dbReference type="PROSITE" id="PS50965">
    <property type="entry name" value="NERD"/>
    <property type="match status" value="1"/>
</dbReference>
<reference evidence="3 5" key="1">
    <citation type="submission" date="2016-08" db="EMBL/GenBank/DDBJ databases">
        <title>Characterization of Isolates of Eisenbergiella tayi Derived from Blood Cultures, Using Whole Genome Sequencing.</title>
        <authorList>
            <person name="Bernier A.-M."/>
            <person name="Burdz T."/>
            <person name="Wiebe D."/>
            <person name="Bernard K."/>
        </authorList>
    </citation>
    <scope>NUCLEOTIDE SEQUENCE [LARGE SCALE GENOMIC DNA]</scope>
    <source>
        <strain evidence="3 5">NML120146</strain>
    </source>
</reference>
<evidence type="ECO:0000313" key="5">
    <source>
        <dbReference type="Proteomes" id="UP000094869"/>
    </source>
</evidence>
<evidence type="ECO:0000313" key="4">
    <source>
        <dbReference type="Proteomes" id="UP000094271"/>
    </source>
</evidence>
<keyword evidence="5" id="KW-1185">Reference proteome</keyword>
<dbReference type="AlphaFoldDB" id="A0A1E3ULH2"/>
<sequence length="242" mass="28050">MWLGNQEDRMLSVLCLILVSVYLYRHHLYNKLDRQKLSHSSYYDVSFGGERKCSDEVVRILKDVGGYKKIVVNWHYCENGEPSCADVILLHETGIYVVEAKDYQGWISGEPEDEYWVQTLCGSQLTSYKNYFYNPLMKNSSCIRSLQKELPDMKWLPFFSMAVFGNQCELENAGLSDNTSKIILVRQLSYTIYGMVRSARKFLAPQVIDEIYDRLQVLPSAKTAEGKYSGLDKKPDFYYSKK</sequence>
<dbReference type="Proteomes" id="UP000094271">
    <property type="component" value="Unassembled WGS sequence"/>
</dbReference>
<dbReference type="Pfam" id="PF08378">
    <property type="entry name" value="NERD"/>
    <property type="match status" value="1"/>
</dbReference>
<comment type="caution">
    <text evidence="2">The sequence shown here is derived from an EMBL/GenBank/DDBJ whole genome shotgun (WGS) entry which is preliminary data.</text>
</comment>
<evidence type="ECO:0000313" key="3">
    <source>
        <dbReference type="EMBL" id="ODR54833.1"/>
    </source>
</evidence>
<dbReference type="EMBL" id="MEHD01000025">
    <property type="protein sequence ID" value="ODR54833.1"/>
    <property type="molecule type" value="Genomic_DNA"/>
</dbReference>
<feature type="domain" description="NERD" evidence="1">
    <location>
        <begin position="45"/>
        <end position="171"/>
    </location>
</feature>
<proteinExistence type="predicted"/>
<dbReference type="EMBL" id="MEHA01000007">
    <property type="protein sequence ID" value="ODR52292.1"/>
    <property type="molecule type" value="Genomic_DNA"/>
</dbReference>
<evidence type="ECO:0000313" key="2">
    <source>
        <dbReference type="EMBL" id="ODR52292.1"/>
    </source>
</evidence>
<reference evidence="2 4" key="2">
    <citation type="submission" date="2016-08" db="EMBL/GenBank/DDBJ databases">
        <authorList>
            <person name="Seilhamer J.J."/>
        </authorList>
    </citation>
    <scope>NUCLEOTIDE SEQUENCE [LARGE SCALE GENOMIC DNA]</scope>
    <source>
        <strain evidence="2 4">NML150140-1</strain>
    </source>
</reference>
<name>A0A1E3ULH2_9FIRM</name>
<organism evidence="2 4">
    <name type="scientific">Eisenbergiella tayi</name>
    <dbReference type="NCBI Taxonomy" id="1432052"/>
    <lineage>
        <taxon>Bacteria</taxon>
        <taxon>Bacillati</taxon>
        <taxon>Bacillota</taxon>
        <taxon>Clostridia</taxon>
        <taxon>Lachnospirales</taxon>
        <taxon>Lachnospiraceae</taxon>
        <taxon>Eisenbergiella</taxon>
    </lineage>
</organism>
<dbReference type="OrthoDB" id="9776650at2"/>
<dbReference type="InterPro" id="IPR011528">
    <property type="entry name" value="NERD"/>
</dbReference>
<protein>
    <recommendedName>
        <fullName evidence="1">NERD domain-containing protein</fullName>
    </recommendedName>
</protein>
<dbReference type="Proteomes" id="UP000094869">
    <property type="component" value="Unassembled WGS sequence"/>
</dbReference>
<evidence type="ECO:0000259" key="1">
    <source>
        <dbReference type="PROSITE" id="PS50965"/>
    </source>
</evidence>